<evidence type="ECO:0000313" key="2">
    <source>
        <dbReference type="EMBL" id="MBX33120.1"/>
    </source>
</evidence>
<reference evidence="2" key="1">
    <citation type="submission" date="2018-02" db="EMBL/GenBank/DDBJ databases">
        <title>Rhizophora mucronata_Transcriptome.</title>
        <authorList>
            <person name="Meera S.P."/>
            <person name="Sreeshan A."/>
            <person name="Augustine A."/>
        </authorList>
    </citation>
    <scope>NUCLEOTIDE SEQUENCE</scope>
    <source>
        <tissue evidence="2">Leaf</tissue>
    </source>
</reference>
<feature type="compositionally biased region" description="Polar residues" evidence="1">
    <location>
        <begin position="14"/>
        <end position="23"/>
    </location>
</feature>
<dbReference type="AlphaFoldDB" id="A0A2P2MSC2"/>
<dbReference type="EMBL" id="GGEC01052636">
    <property type="protein sequence ID" value="MBX33120.1"/>
    <property type="molecule type" value="Transcribed_RNA"/>
</dbReference>
<sequence>MKKSAHNLKWIGYSPSTKSPTTTGRRRILLLLRRLRRRSPTTLPQ</sequence>
<proteinExistence type="predicted"/>
<name>A0A2P2MSC2_RHIMU</name>
<organism evidence="2">
    <name type="scientific">Rhizophora mucronata</name>
    <name type="common">Asiatic mangrove</name>
    <dbReference type="NCBI Taxonomy" id="61149"/>
    <lineage>
        <taxon>Eukaryota</taxon>
        <taxon>Viridiplantae</taxon>
        <taxon>Streptophyta</taxon>
        <taxon>Embryophyta</taxon>
        <taxon>Tracheophyta</taxon>
        <taxon>Spermatophyta</taxon>
        <taxon>Magnoliopsida</taxon>
        <taxon>eudicotyledons</taxon>
        <taxon>Gunneridae</taxon>
        <taxon>Pentapetalae</taxon>
        <taxon>rosids</taxon>
        <taxon>fabids</taxon>
        <taxon>Malpighiales</taxon>
        <taxon>Rhizophoraceae</taxon>
        <taxon>Rhizophora</taxon>
    </lineage>
</organism>
<accession>A0A2P2MSC2</accession>
<feature type="region of interest" description="Disordered" evidence="1">
    <location>
        <begin position="1"/>
        <end position="25"/>
    </location>
</feature>
<protein>
    <submittedName>
        <fullName evidence="2">Uncharacterized protein MANES_09G153300</fullName>
    </submittedName>
</protein>
<evidence type="ECO:0000256" key="1">
    <source>
        <dbReference type="SAM" id="MobiDB-lite"/>
    </source>
</evidence>